<accession>A0A0D7BV15</accession>
<protein>
    <submittedName>
        <fullName evidence="1">Uncharacterized protein</fullName>
    </submittedName>
</protein>
<evidence type="ECO:0000313" key="1">
    <source>
        <dbReference type="EMBL" id="KIY74024.1"/>
    </source>
</evidence>
<name>A0A0D7BV15_9AGAR</name>
<sequence>MSRPRVRNGRLDLSLLDNCYGSGMTVRQIVAKIHEYIKAQALNAEVMAEQPRARDRILSEVTRMLEKGEGRLPVSTTEIHAAFGNVEKTLEYTAMLDRVIFGSGADIESLCWKNTACFYAWFMFRETMASKIFHSLDNEDVWETFRIIENRVYAFTPSTVNH</sequence>
<reference evidence="1 2" key="1">
    <citation type="journal article" date="2015" name="Fungal Genet. Biol.">
        <title>Evolution of novel wood decay mechanisms in Agaricales revealed by the genome sequences of Fistulina hepatica and Cylindrobasidium torrendii.</title>
        <authorList>
            <person name="Floudas D."/>
            <person name="Held B.W."/>
            <person name="Riley R."/>
            <person name="Nagy L.G."/>
            <person name="Koehler G."/>
            <person name="Ransdell A.S."/>
            <person name="Younus H."/>
            <person name="Chow J."/>
            <person name="Chiniquy J."/>
            <person name="Lipzen A."/>
            <person name="Tritt A."/>
            <person name="Sun H."/>
            <person name="Haridas S."/>
            <person name="LaButti K."/>
            <person name="Ohm R.A."/>
            <person name="Kues U."/>
            <person name="Blanchette R.A."/>
            <person name="Grigoriev I.V."/>
            <person name="Minto R.E."/>
            <person name="Hibbett D.S."/>
        </authorList>
    </citation>
    <scope>NUCLEOTIDE SEQUENCE [LARGE SCALE GENOMIC DNA]</scope>
    <source>
        <strain evidence="1 2">FP15055 ss-10</strain>
    </source>
</reference>
<evidence type="ECO:0000313" key="2">
    <source>
        <dbReference type="Proteomes" id="UP000054007"/>
    </source>
</evidence>
<dbReference type="AlphaFoldDB" id="A0A0D7BV15"/>
<keyword evidence="2" id="KW-1185">Reference proteome</keyword>
<dbReference type="EMBL" id="KN880432">
    <property type="protein sequence ID" value="KIY74024.1"/>
    <property type="molecule type" value="Genomic_DNA"/>
</dbReference>
<gene>
    <name evidence="1" type="ORF">CYLTODRAFT_416301</name>
</gene>
<proteinExistence type="predicted"/>
<dbReference type="Proteomes" id="UP000054007">
    <property type="component" value="Unassembled WGS sequence"/>
</dbReference>
<organism evidence="1 2">
    <name type="scientific">Cylindrobasidium torrendii FP15055 ss-10</name>
    <dbReference type="NCBI Taxonomy" id="1314674"/>
    <lineage>
        <taxon>Eukaryota</taxon>
        <taxon>Fungi</taxon>
        <taxon>Dikarya</taxon>
        <taxon>Basidiomycota</taxon>
        <taxon>Agaricomycotina</taxon>
        <taxon>Agaricomycetes</taxon>
        <taxon>Agaricomycetidae</taxon>
        <taxon>Agaricales</taxon>
        <taxon>Marasmiineae</taxon>
        <taxon>Physalacriaceae</taxon>
        <taxon>Cylindrobasidium</taxon>
    </lineage>
</organism>